<evidence type="ECO:0000313" key="2">
    <source>
        <dbReference type="Proteomes" id="UP001500968"/>
    </source>
</evidence>
<proteinExistence type="predicted"/>
<keyword evidence="2" id="KW-1185">Reference proteome</keyword>
<sequence length="1410" mass="164628">MITVNWNNIRPLHNSLNEGFEELVCQLVAREPVADAGAFRRIGKPDGGKECYRKLQNGKLHMWQAKYFTSSLTTTQWKQIDESVKTAIDHHPELVVYYVVLPVDLPDGKIKGKKSALEKWDEMISEWKSYAASKGMDVTFTLWGSFELISRLSKKENEGLAYFWFNQEEFLDEWFDNKNEESTLALGVRYSAELNVELPISNLFDGLSRNETIKNQSDLLYKRAFEKYRSAKSSLTEDLFKEHLDKMESQMAIFKVEYNSIDFNSRLIETSDFVNHINTIRLFLDTIIEKLYKLRDEREKNKTDYFNRPFSREINQVYEFTNSLKNLSYFFKSDLFYLTNHPFLLLTGEAGIGKSHLLADMVRLRKRNGQISLFLLGENFSSKDMPWTQILNNQLRKSNLDEFQFLGALNAKAESMQKRILVCIDALNEGEGRHVWPKRLKSFTKNFLSYEWLGLVLTVRDTYADLIAPEDEINEKLILRIEHEGFASQEYEATKQFFKHYGILEPSTPVLNPEFHNPLFLKLFCKSLQVRGLSEIPDGYEGLTTIIEYYLDSVNYKLSLPDGLYYEEGKQLVQKVVHKVIQKMVDENVDFVTYTEADKIVDKVFKNKCSHPEPFLKRLISEGIFNKDLRWNGRKDFEVVYFGYQRFQDHLIVSYLLDKFMDISQPEKSFASGRLYELVKDEKTLRMNRNLIEALIIQLPERTAKELFELVPSVRKYRSVALSWINSLGWRKTDAIGKAATDYVNKVIAKDDYLFSHFLKTIISFGMKSNFIFNGDSLHRFLISQPLAKRDAFWTIWLQDKYGEDSERNPVMRLIDWSWNGDSRESVSSDSLILGATMLGWFLTSANRYLRDATTKALVCLFEGRPEIIMEILKKFSKVNDPYVLERLYAAAYGAVLRSKKLEWIEALASYIYLEVFDQKKVYPHILLRDYARGIIEFGIANGVSFEQGVSKVRPQYKSERLPRKFPTNEEIDKKYLPEDEERRYGGDSWGATAIINSMTTEYGRGTARYGDFGRYTFQSALRNFAVDVDGLSNYGVQRIFELGYDPKVFTAFDSVQGSGRGGGYKERIGKKYQWIVFYELLARVSDQCELVDESSWEEDRPVKFGGPWYPYVRDIDPTIIIKETKAVSYKQSPFHWWFKKHHIHLEADIEEWIEDLSDIPTGIDLLKAVDENGVEWLWLDNNPIWVEEEPLEEDRYLSQQKRLAMWADAYVVNKNDIKKIKAAVRLNKRYDLPEIRTLYQIFSREYYWSNAFYYFEQPYFSGEKWIEIYDSKNIFAGKVHRTSEYFLWEEEFDCSKTESIAYHKPTDLIFNGLKLRFSDKEGEFMDEMGNLACFDPSVSNASYRGLLVRRDLIETWLDANGYALLWRVSAEKLILGGHKAPKGPGRLTLYGFYELENGMLTGGIERESD</sequence>
<dbReference type="RefSeq" id="WP_324691951.1">
    <property type="nucleotide sequence ID" value="NZ_BAABCR010000003.1"/>
</dbReference>
<gene>
    <name evidence="1" type="ORF">GCM10022386_01700</name>
</gene>
<name>A0ABP7T8I2_9FLAO</name>
<dbReference type="Proteomes" id="UP001500968">
    <property type="component" value="Unassembled WGS sequence"/>
</dbReference>
<reference evidence="2" key="1">
    <citation type="journal article" date="2019" name="Int. J. Syst. Evol. Microbiol.">
        <title>The Global Catalogue of Microorganisms (GCM) 10K type strain sequencing project: providing services to taxonomists for standard genome sequencing and annotation.</title>
        <authorList>
            <consortium name="The Broad Institute Genomics Platform"/>
            <consortium name="The Broad Institute Genome Sequencing Center for Infectious Disease"/>
            <person name="Wu L."/>
            <person name="Ma J."/>
        </authorList>
    </citation>
    <scope>NUCLEOTIDE SEQUENCE [LARGE SCALE GENOMIC DNA]</scope>
    <source>
        <strain evidence="2">JCM 17064</strain>
    </source>
</reference>
<dbReference type="EMBL" id="BAABCR010000003">
    <property type="protein sequence ID" value="GAA4022460.1"/>
    <property type="molecule type" value="Genomic_DNA"/>
</dbReference>
<evidence type="ECO:0000313" key="1">
    <source>
        <dbReference type="EMBL" id="GAA4022460.1"/>
    </source>
</evidence>
<comment type="caution">
    <text evidence="1">The sequence shown here is derived from an EMBL/GenBank/DDBJ whole genome shotgun (WGS) entry which is preliminary data.</text>
</comment>
<protein>
    <recommendedName>
        <fullName evidence="3">ATP-binding protein</fullName>
    </recommendedName>
</protein>
<evidence type="ECO:0008006" key="3">
    <source>
        <dbReference type="Google" id="ProtNLM"/>
    </source>
</evidence>
<accession>A0ABP7T8I2</accession>
<organism evidence="1 2">
    <name type="scientific">Flavobacterium cheonhonense</name>
    <dbReference type="NCBI Taxonomy" id="706185"/>
    <lineage>
        <taxon>Bacteria</taxon>
        <taxon>Pseudomonadati</taxon>
        <taxon>Bacteroidota</taxon>
        <taxon>Flavobacteriia</taxon>
        <taxon>Flavobacteriales</taxon>
        <taxon>Flavobacteriaceae</taxon>
        <taxon>Flavobacterium</taxon>
    </lineage>
</organism>